<dbReference type="AlphaFoldDB" id="A0A164QMD6"/>
<evidence type="ECO:0000256" key="1">
    <source>
        <dbReference type="SAM" id="MobiDB-lite"/>
    </source>
</evidence>
<protein>
    <submittedName>
        <fullName evidence="2">Uncharacterized protein</fullName>
    </submittedName>
</protein>
<dbReference type="EMBL" id="KV419425">
    <property type="protein sequence ID" value="KZS89796.1"/>
    <property type="molecule type" value="Genomic_DNA"/>
</dbReference>
<feature type="region of interest" description="Disordered" evidence="1">
    <location>
        <begin position="1"/>
        <end position="23"/>
    </location>
</feature>
<proteinExistence type="predicted"/>
<organism evidence="2 3">
    <name type="scientific">Sistotremastrum niveocremeum HHB9708</name>
    <dbReference type="NCBI Taxonomy" id="1314777"/>
    <lineage>
        <taxon>Eukaryota</taxon>
        <taxon>Fungi</taxon>
        <taxon>Dikarya</taxon>
        <taxon>Basidiomycota</taxon>
        <taxon>Agaricomycotina</taxon>
        <taxon>Agaricomycetes</taxon>
        <taxon>Sistotremastrales</taxon>
        <taxon>Sistotremastraceae</taxon>
        <taxon>Sertulicium</taxon>
        <taxon>Sertulicium niveocremeum</taxon>
    </lineage>
</organism>
<gene>
    <name evidence="2" type="ORF">SISNIDRAFT_488965</name>
</gene>
<name>A0A164QMD6_9AGAM</name>
<keyword evidence="3" id="KW-1185">Reference proteome</keyword>
<sequence>MSANIPTELERAGLDSQPPNSPRVESLIRKVNQAPDARTKLQTLLKPLIDSVGEELKADIVKMKRTHPTFVLWHTAPDAPKALKKAKRQLLQYPPKSKGEGFARSISDINVKTAWSQMKDSLLDLLISYLQDQVGKHKEPMGDCFPEVPHMMSGALEVISEGRVS</sequence>
<dbReference type="Proteomes" id="UP000076722">
    <property type="component" value="Unassembled WGS sequence"/>
</dbReference>
<evidence type="ECO:0000313" key="2">
    <source>
        <dbReference type="EMBL" id="KZS89796.1"/>
    </source>
</evidence>
<accession>A0A164QMD6</accession>
<reference evidence="2 3" key="1">
    <citation type="journal article" date="2016" name="Mol. Biol. Evol.">
        <title>Comparative Genomics of Early-Diverging Mushroom-Forming Fungi Provides Insights into the Origins of Lignocellulose Decay Capabilities.</title>
        <authorList>
            <person name="Nagy L.G."/>
            <person name="Riley R."/>
            <person name="Tritt A."/>
            <person name="Adam C."/>
            <person name="Daum C."/>
            <person name="Floudas D."/>
            <person name="Sun H."/>
            <person name="Yadav J.S."/>
            <person name="Pangilinan J."/>
            <person name="Larsson K.H."/>
            <person name="Matsuura K."/>
            <person name="Barry K."/>
            <person name="Labutti K."/>
            <person name="Kuo R."/>
            <person name="Ohm R.A."/>
            <person name="Bhattacharya S.S."/>
            <person name="Shirouzu T."/>
            <person name="Yoshinaga Y."/>
            <person name="Martin F.M."/>
            <person name="Grigoriev I.V."/>
            <person name="Hibbett D.S."/>
        </authorList>
    </citation>
    <scope>NUCLEOTIDE SEQUENCE [LARGE SCALE GENOMIC DNA]</scope>
    <source>
        <strain evidence="2 3">HHB9708</strain>
    </source>
</reference>
<evidence type="ECO:0000313" key="3">
    <source>
        <dbReference type="Proteomes" id="UP000076722"/>
    </source>
</evidence>